<gene>
    <name evidence="1" type="ORF">V6N12_028549</name>
</gene>
<name>A0ABR2F648_9ROSI</name>
<accession>A0ABR2F648</accession>
<sequence>MESLAMASVHFWLSSPLSVLVSSFLHWRQLLSYAYVVEMSADIETVILFHSLLNVVMGSHSLWNTKILWWKWVATFA</sequence>
<comment type="caution">
    <text evidence="1">The sequence shown here is derived from an EMBL/GenBank/DDBJ whole genome shotgun (WGS) entry which is preliminary data.</text>
</comment>
<evidence type="ECO:0000313" key="1">
    <source>
        <dbReference type="EMBL" id="KAK8572496.1"/>
    </source>
</evidence>
<dbReference type="Proteomes" id="UP001472677">
    <property type="component" value="Unassembled WGS sequence"/>
</dbReference>
<evidence type="ECO:0000313" key="2">
    <source>
        <dbReference type="Proteomes" id="UP001472677"/>
    </source>
</evidence>
<organism evidence="1 2">
    <name type="scientific">Hibiscus sabdariffa</name>
    <name type="common">roselle</name>
    <dbReference type="NCBI Taxonomy" id="183260"/>
    <lineage>
        <taxon>Eukaryota</taxon>
        <taxon>Viridiplantae</taxon>
        <taxon>Streptophyta</taxon>
        <taxon>Embryophyta</taxon>
        <taxon>Tracheophyta</taxon>
        <taxon>Spermatophyta</taxon>
        <taxon>Magnoliopsida</taxon>
        <taxon>eudicotyledons</taxon>
        <taxon>Gunneridae</taxon>
        <taxon>Pentapetalae</taxon>
        <taxon>rosids</taxon>
        <taxon>malvids</taxon>
        <taxon>Malvales</taxon>
        <taxon>Malvaceae</taxon>
        <taxon>Malvoideae</taxon>
        <taxon>Hibiscus</taxon>
    </lineage>
</organism>
<proteinExistence type="predicted"/>
<reference evidence="1 2" key="1">
    <citation type="journal article" date="2024" name="G3 (Bethesda)">
        <title>Genome assembly of Hibiscus sabdariffa L. provides insights into metabolisms of medicinal natural products.</title>
        <authorList>
            <person name="Kim T."/>
        </authorList>
    </citation>
    <scope>NUCLEOTIDE SEQUENCE [LARGE SCALE GENOMIC DNA]</scope>
    <source>
        <strain evidence="1">TK-2024</strain>
        <tissue evidence="1">Old leaves</tissue>
    </source>
</reference>
<dbReference type="EMBL" id="JBBPBM010000008">
    <property type="protein sequence ID" value="KAK8572496.1"/>
    <property type="molecule type" value="Genomic_DNA"/>
</dbReference>
<protein>
    <submittedName>
        <fullName evidence="1">Uncharacterized protein</fullName>
    </submittedName>
</protein>
<keyword evidence="2" id="KW-1185">Reference proteome</keyword>